<dbReference type="AlphaFoldDB" id="A0A2M9ZID4"/>
<evidence type="ECO:0000259" key="5">
    <source>
        <dbReference type="PROSITE" id="PS50977"/>
    </source>
</evidence>
<feature type="DNA-binding region" description="H-T-H motif" evidence="4">
    <location>
        <begin position="47"/>
        <end position="66"/>
    </location>
</feature>
<evidence type="ECO:0000256" key="2">
    <source>
        <dbReference type="ARBA" id="ARBA00023125"/>
    </source>
</evidence>
<evidence type="ECO:0000256" key="4">
    <source>
        <dbReference type="PROSITE-ProRule" id="PRU00335"/>
    </source>
</evidence>
<keyword evidence="3" id="KW-0804">Transcription</keyword>
<dbReference type="SUPFAM" id="SSF46689">
    <property type="entry name" value="Homeodomain-like"/>
    <property type="match status" value="1"/>
</dbReference>
<name>A0A2M9ZID4_9LEPT</name>
<dbReference type="EMBL" id="NPDZ01000018">
    <property type="protein sequence ID" value="PJZ71830.1"/>
    <property type="molecule type" value="Genomic_DNA"/>
</dbReference>
<evidence type="ECO:0000256" key="3">
    <source>
        <dbReference type="ARBA" id="ARBA00023163"/>
    </source>
</evidence>
<reference evidence="8 9" key="1">
    <citation type="submission" date="2017-07" db="EMBL/GenBank/DDBJ databases">
        <title>Leptospira spp. isolated from tropical soils.</title>
        <authorList>
            <person name="Thibeaux R."/>
            <person name="Iraola G."/>
            <person name="Ferres I."/>
            <person name="Bierque E."/>
            <person name="Girault D."/>
            <person name="Soupe-Gilbert M.-E."/>
            <person name="Picardeau M."/>
            <person name="Goarant C."/>
        </authorList>
    </citation>
    <scope>NUCLEOTIDE SEQUENCE [LARGE SCALE GENOMIC DNA]</scope>
    <source>
        <strain evidence="7 9">FH1-B-B1</strain>
        <strain evidence="6 8">FH1-B-C1</strain>
    </source>
</reference>
<dbReference type="EMBL" id="NPDY01000025">
    <property type="protein sequence ID" value="PJZ68342.1"/>
    <property type="molecule type" value="Genomic_DNA"/>
</dbReference>
<dbReference type="Pfam" id="PF16295">
    <property type="entry name" value="TetR_C_10"/>
    <property type="match status" value="1"/>
</dbReference>
<gene>
    <name evidence="6" type="ORF">CH360_16715</name>
    <name evidence="7" type="ORF">CH373_17430</name>
</gene>
<dbReference type="InterPro" id="IPR009057">
    <property type="entry name" value="Homeodomain-like_sf"/>
</dbReference>
<dbReference type="Proteomes" id="UP000231962">
    <property type="component" value="Unassembled WGS sequence"/>
</dbReference>
<feature type="domain" description="HTH tetR-type" evidence="5">
    <location>
        <begin position="24"/>
        <end position="84"/>
    </location>
</feature>
<keyword evidence="1" id="KW-0805">Transcription regulation</keyword>
<protein>
    <recommendedName>
        <fullName evidence="5">HTH tetR-type domain-containing protein</fullName>
    </recommendedName>
</protein>
<keyword evidence="2 4" id="KW-0238">DNA-binding</keyword>
<organism evidence="7 9">
    <name type="scientific">Leptospira perolatii</name>
    <dbReference type="NCBI Taxonomy" id="2023191"/>
    <lineage>
        <taxon>Bacteria</taxon>
        <taxon>Pseudomonadati</taxon>
        <taxon>Spirochaetota</taxon>
        <taxon>Spirochaetia</taxon>
        <taxon>Leptospirales</taxon>
        <taxon>Leptospiraceae</taxon>
        <taxon>Leptospira</taxon>
    </lineage>
</organism>
<evidence type="ECO:0000313" key="6">
    <source>
        <dbReference type="EMBL" id="PJZ68342.1"/>
    </source>
</evidence>
<dbReference type="RefSeq" id="WP_100715224.1">
    <property type="nucleotide sequence ID" value="NZ_NPDY01000025.1"/>
</dbReference>
<dbReference type="GO" id="GO:0003677">
    <property type="term" value="F:DNA binding"/>
    <property type="evidence" value="ECO:0007669"/>
    <property type="project" value="UniProtKB-UniRule"/>
</dbReference>
<sequence length="212" mass="24666">MKKEKIFPGSNLAIVSRGAANSFISLRERILRSALKLFSTRGYFETHIPDIATDSKLGVGSIYRNFRNKNDLFNESFRRCIRNFEDRVIKDLDSERIQKKRFHLFWSKLTVYFKESSNEFIFIDRYANCPFLDAESEKLFYTIGQNLNQILQSENNSESKDLPIGAAMIGAFLGLVKFHFHKEQTLEENILLGTADAIWKGFYQEEKRIALV</sequence>
<dbReference type="InterPro" id="IPR001647">
    <property type="entry name" value="HTH_TetR"/>
</dbReference>
<dbReference type="Pfam" id="PF00440">
    <property type="entry name" value="TetR_N"/>
    <property type="match status" value="1"/>
</dbReference>
<dbReference type="InterPro" id="IPR032551">
    <property type="entry name" value="BscR_C"/>
</dbReference>
<dbReference type="PANTHER" id="PTHR47506">
    <property type="entry name" value="TRANSCRIPTIONAL REGULATORY PROTEIN"/>
    <property type="match status" value="1"/>
</dbReference>
<comment type="caution">
    <text evidence="7">The sequence shown here is derived from an EMBL/GenBank/DDBJ whole genome shotgun (WGS) entry which is preliminary data.</text>
</comment>
<proteinExistence type="predicted"/>
<accession>A0A2M9ZID4</accession>
<evidence type="ECO:0000313" key="8">
    <source>
        <dbReference type="Proteomes" id="UP000231962"/>
    </source>
</evidence>
<dbReference type="PROSITE" id="PS50977">
    <property type="entry name" value="HTH_TETR_2"/>
    <property type="match status" value="1"/>
</dbReference>
<dbReference type="Gene3D" id="1.10.357.10">
    <property type="entry name" value="Tetracycline Repressor, domain 2"/>
    <property type="match status" value="1"/>
</dbReference>
<evidence type="ECO:0000256" key="1">
    <source>
        <dbReference type="ARBA" id="ARBA00023015"/>
    </source>
</evidence>
<dbReference type="PRINTS" id="PR00455">
    <property type="entry name" value="HTHTETR"/>
</dbReference>
<dbReference type="PANTHER" id="PTHR47506:SF1">
    <property type="entry name" value="HTH-TYPE TRANSCRIPTIONAL REGULATOR YJDC"/>
    <property type="match status" value="1"/>
</dbReference>
<keyword evidence="8" id="KW-1185">Reference proteome</keyword>
<evidence type="ECO:0000313" key="9">
    <source>
        <dbReference type="Proteomes" id="UP000231990"/>
    </source>
</evidence>
<dbReference type="Proteomes" id="UP000231990">
    <property type="component" value="Unassembled WGS sequence"/>
</dbReference>
<dbReference type="OrthoDB" id="6430772at2"/>
<evidence type="ECO:0000313" key="7">
    <source>
        <dbReference type="EMBL" id="PJZ71830.1"/>
    </source>
</evidence>